<protein>
    <submittedName>
        <fullName evidence="9">Sigma 54-interacting transcriptional regulator</fullName>
    </submittedName>
</protein>
<evidence type="ECO:0000259" key="8">
    <source>
        <dbReference type="PROSITE" id="PS50112"/>
    </source>
</evidence>
<dbReference type="PANTHER" id="PTHR32071">
    <property type="entry name" value="TRANSCRIPTIONAL REGULATORY PROTEIN"/>
    <property type="match status" value="1"/>
</dbReference>
<dbReference type="PROSITE" id="PS50045">
    <property type="entry name" value="SIGMA54_INTERACT_4"/>
    <property type="match status" value="1"/>
</dbReference>
<dbReference type="SUPFAM" id="SSF55785">
    <property type="entry name" value="PYP-like sensor domain (PAS domain)"/>
    <property type="match status" value="1"/>
</dbReference>
<dbReference type="InterPro" id="IPR035965">
    <property type="entry name" value="PAS-like_dom_sf"/>
</dbReference>
<dbReference type="PROSITE" id="PS00688">
    <property type="entry name" value="SIGMA54_INTERACT_3"/>
    <property type="match status" value="1"/>
</dbReference>
<keyword evidence="3" id="KW-0805">Transcription regulation</keyword>
<dbReference type="InterPro" id="IPR025662">
    <property type="entry name" value="Sigma_54_int_dom_ATP-bd_1"/>
</dbReference>
<keyword evidence="6" id="KW-0175">Coiled coil</keyword>
<keyword evidence="2" id="KW-0067">ATP-binding</keyword>
<dbReference type="InterPro" id="IPR013767">
    <property type="entry name" value="PAS_fold"/>
</dbReference>
<dbReference type="Gene3D" id="3.30.450.20">
    <property type="entry name" value="PAS domain"/>
    <property type="match status" value="1"/>
</dbReference>
<evidence type="ECO:0000256" key="4">
    <source>
        <dbReference type="ARBA" id="ARBA00023125"/>
    </source>
</evidence>
<dbReference type="Gene3D" id="3.40.50.300">
    <property type="entry name" value="P-loop containing nucleotide triphosphate hydrolases"/>
    <property type="match status" value="1"/>
</dbReference>
<feature type="domain" description="Sigma-54 factor interaction" evidence="7">
    <location>
        <begin position="154"/>
        <end position="383"/>
    </location>
</feature>
<dbReference type="PROSITE" id="PS00675">
    <property type="entry name" value="SIGMA54_INTERACT_1"/>
    <property type="match status" value="1"/>
</dbReference>
<sequence length="465" mass="52107">METVNLNEDCGHILGHGDISRVILDAIYDGVLIIDKNAVVQYINPAYTRITGVKYDEIVGNDILSVRPGARLPNVIASGEKVLRALRMEDGVEYMVNMSPILSKGEVIGGISLVKAIGDVYELSNEISHYKKEINILRKQMNAIQKAKYTYDDIVAEDPSSLRTKALAKKIAQKDTTVLISGESGTGKELYAQAIHNDSPRREGPFIVINCATMSHNLLESELFGYSEGSFTGATKEGKIGLFEAANTGTIFLDEISEMDISLQSKLLRTIQESTVRRIGSVKEIPIDVRVIVATNKDLETLVQEGLFKEDLYYRIAVFPIELTPLRARKGDIYPLIKMALKRKANEAKRRIDLTDEALKMLCNYNWPGNIRELVNAIEFAYNMMTDFEIDYTHLPSRIQKYYLEHHAENLKFEKLAVTLKNAEIKSIQNALDLFGHDMEGKRLAAEALGISLATLYNKLKNISK</sequence>
<dbReference type="Proteomes" id="UP000614200">
    <property type="component" value="Unassembled WGS sequence"/>
</dbReference>
<dbReference type="EMBL" id="JADKNH010000010">
    <property type="protein sequence ID" value="MBF4694647.1"/>
    <property type="molecule type" value="Genomic_DNA"/>
</dbReference>
<dbReference type="Gene3D" id="1.10.10.60">
    <property type="entry name" value="Homeodomain-like"/>
    <property type="match status" value="1"/>
</dbReference>
<dbReference type="SUPFAM" id="SSF46689">
    <property type="entry name" value="Homeodomain-like"/>
    <property type="match status" value="1"/>
</dbReference>
<dbReference type="InterPro" id="IPR003593">
    <property type="entry name" value="AAA+_ATPase"/>
</dbReference>
<dbReference type="PROSITE" id="PS50112">
    <property type="entry name" value="PAS"/>
    <property type="match status" value="1"/>
</dbReference>
<feature type="coiled-coil region" evidence="6">
    <location>
        <begin position="120"/>
        <end position="147"/>
    </location>
</feature>
<organism evidence="9 10">
    <name type="scientific">Fusibacter ferrireducens</name>
    <dbReference type="NCBI Taxonomy" id="2785058"/>
    <lineage>
        <taxon>Bacteria</taxon>
        <taxon>Bacillati</taxon>
        <taxon>Bacillota</taxon>
        <taxon>Clostridia</taxon>
        <taxon>Eubacteriales</taxon>
        <taxon>Eubacteriales Family XII. Incertae Sedis</taxon>
        <taxon>Fusibacter</taxon>
    </lineage>
</organism>
<accession>A0ABR9ZW07</accession>
<dbReference type="SMART" id="SM00382">
    <property type="entry name" value="AAA"/>
    <property type="match status" value="1"/>
</dbReference>
<evidence type="ECO:0000256" key="5">
    <source>
        <dbReference type="ARBA" id="ARBA00023163"/>
    </source>
</evidence>
<dbReference type="InterPro" id="IPR009057">
    <property type="entry name" value="Homeodomain-like_sf"/>
</dbReference>
<dbReference type="RefSeq" id="WP_194702889.1">
    <property type="nucleotide sequence ID" value="NZ_JADKNH010000010.1"/>
</dbReference>
<dbReference type="Pfam" id="PF00158">
    <property type="entry name" value="Sigma54_activat"/>
    <property type="match status" value="1"/>
</dbReference>
<dbReference type="CDD" id="cd00130">
    <property type="entry name" value="PAS"/>
    <property type="match status" value="1"/>
</dbReference>
<dbReference type="InterPro" id="IPR025943">
    <property type="entry name" value="Sigma_54_int_dom_ATP-bd_2"/>
</dbReference>
<keyword evidence="4" id="KW-0238">DNA-binding</keyword>
<dbReference type="PROSITE" id="PS00676">
    <property type="entry name" value="SIGMA54_INTERACT_2"/>
    <property type="match status" value="1"/>
</dbReference>
<dbReference type="SMART" id="SM00091">
    <property type="entry name" value="PAS"/>
    <property type="match status" value="1"/>
</dbReference>
<evidence type="ECO:0000256" key="1">
    <source>
        <dbReference type="ARBA" id="ARBA00022741"/>
    </source>
</evidence>
<dbReference type="InterPro" id="IPR058031">
    <property type="entry name" value="AAA_lid_NorR"/>
</dbReference>
<dbReference type="Gene3D" id="1.10.8.60">
    <property type="match status" value="1"/>
</dbReference>
<keyword evidence="5" id="KW-0804">Transcription</keyword>
<evidence type="ECO:0000256" key="6">
    <source>
        <dbReference type="SAM" id="Coils"/>
    </source>
</evidence>
<proteinExistence type="predicted"/>
<keyword evidence="1" id="KW-0547">Nucleotide-binding</keyword>
<dbReference type="InterPro" id="IPR000014">
    <property type="entry name" value="PAS"/>
</dbReference>
<dbReference type="SUPFAM" id="SSF52540">
    <property type="entry name" value="P-loop containing nucleoside triphosphate hydrolases"/>
    <property type="match status" value="1"/>
</dbReference>
<dbReference type="InterPro" id="IPR002078">
    <property type="entry name" value="Sigma_54_int"/>
</dbReference>
<evidence type="ECO:0000313" key="10">
    <source>
        <dbReference type="Proteomes" id="UP000614200"/>
    </source>
</evidence>
<gene>
    <name evidence="9" type="ORF">ISU02_16160</name>
</gene>
<dbReference type="InterPro" id="IPR027417">
    <property type="entry name" value="P-loop_NTPase"/>
</dbReference>
<dbReference type="InterPro" id="IPR025944">
    <property type="entry name" value="Sigma_54_int_dom_CS"/>
</dbReference>
<evidence type="ECO:0000256" key="2">
    <source>
        <dbReference type="ARBA" id="ARBA00022840"/>
    </source>
</evidence>
<evidence type="ECO:0000256" key="3">
    <source>
        <dbReference type="ARBA" id="ARBA00023015"/>
    </source>
</evidence>
<dbReference type="Pfam" id="PF25601">
    <property type="entry name" value="AAA_lid_14"/>
    <property type="match status" value="1"/>
</dbReference>
<dbReference type="Pfam" id="PF00989">
    <property type="entry name" value="PAS"/>
    <property type="match status" value="1"/>
</dbReference>
<evidence type="ECO:0000259" key="7">
    <source>
        <dbReference type="PROSITE" id="PS50045"/>
    </source>
</evidence>
<dbReference type="PANTHER" id="PTHR32071:SF57">
    <property type="entry name" value="C4-DICARBOXYLATE TRANSPORT TRANSCRIPTIONAL REGULATORY PROTEIN DCTD"/>
    <property type="match status" value="1"/>
</dbReference>
<reference evidence="9 10" key="1">
    <citation type="submission" date="2020-11" db="EMBL/GenBank/DDBJ databases">
        <title>Fusibacter basophilias sp. nov.</title>
        <authorList>
            <person name="Qiu D."/>
        </authorList>
    </citation>
    <scope>NUCLEOTIDE SEQUENCE [LARGE SCALE GENOMIC DNA]</scope>
    <source>
        <strain evidence="9 10">Q10-2</strain>
    </source>
</reference>
<name>A0ABR9ZW07_9FIRM</name>
<keyword evidence="10" id="KW-1185">Reference proteome</keyword>
<feature type="domain" description="PAS" evidence="8">
    <location>
        <begin position="23"/>
        <end position="64"/>
    </location>
</feature>
<dbReference type="CDD" id="cd00009">
    <property type="entry name" value="AAA"/>
    <property type="match status" value="1"/>
</dbReference>
<evidence type="ECO:0000313" key="9">
    <source>
        <dbReference type="EMBL" id="MBF4694647.1"/>
    </source>
</evidence>
<comment type="caution">
    <text evidence="9">The sequence shown here is derived from an EMBL/GenBank/DDBJ whole genome shotgun (WGS) entry which is preliminary data.</text>
</comment>